<dbReference type="EMBL" id="LSKU01000001">
    <property type="protein sequence ID" value="KXG43927.1"/>
    <property type="molecule type" value="Genomic_DNA"/>
</dbReference>
<evidence type="ECO:0000313" key="2">
    <source>
        <dbReference type="Proteomes" id="UP000070352"/>
    </source>
</evidence>
<name>A0A135L4U2_9BACI</name>
<keyword evidence="2" id="KW-1185">Reference proteome</keyword>
<evidence type="ECO:0000313" key="1">
    <source>
        <dbReference type="EMBL" id="KXG43927.1"/>
    </source>
</evidence>
<reference evidence="1 2" key="1">
    <citation type="submission" date="2016-02" db="EMBL/GenBank/DDBJ databases">
        <title>Draft Genome for Tepidibacillus decaturensis nov. sp. Strain Z9, an Anaerobic, Moderately Thermophilic and Heterotrophic Bacterium from Deep Subsurface of the Illinois Basin, USA.</title>
        <authorList>
            <person name="Dong Y."/>
            <person name="Chang J.Y."/>
            <person name="Sanford R."/>
            <person name="Fouke B.W."/>
        </authorList>
    </citation>
    <scope>NUCLEOTIDE SEQUENCE [LARGE SCALE GENOMIC DNA]</scope>
    <source>
        <strain evidence="1 2">Z9</strain>
    </source>
</reference>
<gene>
    <name evidence="1" type="ORF">U473_07835</name>
</gene>
<dbReference type="AlphaFoldDB" id="A0A135L4U2"/>
<organism evidence="1 2">
    <name type="scientific">Tepidibacillus decaturensis</name>
    <dbReference type="NCBI Taxonomy" id="1413211"/>
    <lineage>
        <taxon>Bacteria</taxon>
        <taxon>Bacillati</taxon>
        <taxon>Bacillota</taxon>
        <taxon>Bacilli</taxon>
        <taxon>Bacillales</taxon>
        <taxon>Bacillaceae</taxon>
        <taxon>Tepidibacillus</taxon>
    </lineage>
</organism>
<sequence length="148" mass="17026">MKKKSIIITIISFVFLGAVLGLAIPTNAFNKGIWEIYQEIKDNKINDGTIVAQFNDFKITKEDVINIKNEFEKVNRELNGNPNYTISEGQIIKNKLLNEFLYLEAKNVGITPPNDKEANLAKEEQLANYQKVSDDIKKYRKQKYKNLV</sequence>
<accession>A0A135L4U2</accession>
<comment type="caution">
    <text evidence="1">The sequence shown here is derived from an EMBL/GenBank/DDBJ whole genome shotgun (WGS) entry which is preliminary data.</text>
</comment>
<proteinExistence type="predicted"/>
<protein>
    <submittedName>
        <fullName evidence="1">Uncharacterized protein</fullName>
    </submittedName>
</protein>
<dbReference type="Proteomes" id="UP000070352">
    <property type="component" value="Unassembled WGS sequence"/>
</dbReference>
<dbReference type="RefSeq" id="WP_068725044.1">
    <property type="nucleotide sequence ID" value="NZ_LSKU01000001.1"/>
</dbReference>